<dbReference type="Proteomes" id="UP000294739">
    <property type="component" value="Unassembled WGS sequence"/>
</dbReference>
<dbReference type="EMBL" id="SMKZ01000005">
    <property type="protein sequence ID" value="TDE13483.1"/>
    <property type="molecule type" value="Genomic_DNA"/>
</dbReference>
<dbReference type="InParanoid" id="A0A4R5DRQ1"/>
<sequence length="519" mass="55375">MTVEQQQRGPAGTATLPSRPLYRADVVVVGAGNAALVAALAAHDAGARVLVLEAAPHAERGGNSRFSGGIFRTAHDGLASLLPVVTEESRQWADKIDVDAYSAERYRDELAGATAGRNDETLTDRLVDDSFGTIEWMAAHGVRWELTVGKLIDPEKIPAGERYSLPPGGALRSAHEGVGLMDDLFRIVEQAGIEIWYDSPVTELIMNGSACEGVRVRRPDGDAEVRGVVVLGAGGFEGNPEMRQRWLGPGWDLVKVRGSRFNMGTVLSAALGEGAQPAGHWGGCHAVPLDANAPTVGDLRLTDKMSRYSYPFALLINAEAQRFVDEGEDEVWLTYAKTGQVIRSQTRAWAFQLFDQKTIHLLEPRYSTGTPIVADTVPELAAAVGVDPEALVRTVDTFNAACPDGQFDPFGKDGLRAAPAGQPVKSNWAQRIDTGPYVAYPVTCGITFTYGGLKIDETGQVLDVAGRPMPNLYATGEITGGFFFHNYPAGAGLMRGAVFGRLAGAEAARAAAEQTAEVA</sequence>
<dbReference type="InterPro" id="IPR003953">
    <property type="entry name" value="FAD-dep_OxRdtase_2_FAD-bd"/>
</dbReference>
<keyword evidence="4" id="KW-0560">Oxidoreductase</keyword>
<protein>
    <submittedName>
        <fullName evidence="6">FAD-dependent oxidoreductase</fullName>
    </submittedName>
</protein>
<dbReference type="OrthoDB" id="9813348at2"/>
<comment type="cofactor">
    <cofactor evidence="1">
        <name>FAD</name>
        <dbReference type="ChEBI" id="CHEBI:57692"/>
    </cofactor>
</comment>
<dbReference type="GO" id="GO:0033765">
    <property type="term" value="F:steroid dehydrogenase activity, acting on the CH-CH group of donors"/>
    <property type="evidence" value="ECO:0007669"/>
    <property type="project" value="UniProtKB-ARBA"/>
</dbReference>
<dbReference type="Pfam" id="PF00890">
    <property type="entry name" value="FAD_binding_2"/>
    <property type="match status" value="1"/>
</dbReference>
<dbReference type="InterPro" id="IPR027477">
    <property type="entry name" value="Succ_DH/fumarate_Rdtase_cat_sf"/>
</dbReference>
<evidence type="ECO:0000313" key="6">
    <source>
        <dbReference type="EMBL" id="TDE13483.1"/>
    </source>
</evidence>
<dbReference type="SUPFAM" id="SSF56425">
    <property type="entry name" value="Succinate dehydrogenase/fumarate reductase flavoprotein, catalytic domain"/>
    <property type="match status" value="1"/>
</dbReference>
<feature type="domain" description="FAD-dependent oxidoreductase 2 FAD-binding" evidence="5">
    <location>
        <begin position="25"/>
        <end position="490"/>
    </location>
</feature>
<dbReference type="InterPro" id="IPR036188">
    <property type="entry name" value="FAD/NAD-bd_sf"/>
</dbReference>
<dbReference type="AlphaFoldDB" id="A0A4R5DRQ1"/>
<evidence type="ECO:0000313" key="7">
    <source>
        <dbReference type="Proteomes" id="UP000294739"/>
    </source>
</evidence>
<evidence type="ECO:0000256" key="4">
    <source>
        <dbReference type="ARBA" id="ARBA00023002"/>
    </source>
</evidence>
<evidence type="ECO:0000256" key="2">
    <source>
        <dbReference type="ARBA" id="ARBA00022630"/>
    </source>
</evidence>
<evidence type="ECO:0000256" key="3">
    <source>
        <dbReference type="ARBA" id="ARBA00022827"/>
    </source>
</evidence>
<keyword evidence="2" id="KW-0285">Flavoprotein</keyword>
<dbReference type="SUPFAM" id="SSF51905">
    <property type="entry name" value="FAD/NAD(P)-binding domain"/>
    <property type="match status" value="1"/>
</dbReference>
<dbReference type="Gene3D" id="3.50.50.60">
    <property type="entry name" value="FAD/NAD(P)-binding domain"/>
    <property type="match status" value="1"/>
</dbReference>
<dbReference type="InterPro" id="IPR050315">
    <property type="entry name" value="FAD-oxidoreductase_2"/>
</dbReference>
<comment type="caution">
    <text evidence="6">The sequence shown here is derived from an EMBL/GenBank/DDBJ whole genome shotgun (WGS) entry which is preliminary data.</text>
</comment>
<dbReference type="NCBIfam" id="NF006130">
    <property type="entry name" value="PRK08274.1"/>
    <property type="match status" value="1"/>
</dbReference>
<reference evidence="6 7" key="1">
    <citation type="submission" date="2019-03" db="EMBL/GenBank/DDBJ databases">
        <title>Draft genome sequences of novel Actinobacteria.</title>
        <authorList>
            <person name="Sahin N."/>
            <person name="Ay H."/>
            <person name="Saygin H."/>
        </authorList>
    </citation>
    <scope>NUCLEOTIDE SEQUENCE [LARGE SCALE GENOMIC DNA]</scope>
    <source>
        <strain evidence="6 7">5K138</strain>
    </source>
</reference>
<name>A0A4R5DRQ1_9ACTN</name>
<gene>
    <name evidence="6" type="ORF">E1269_05480</name>
</gene>
<keyword evidence="7" id="KW-1185">Reference proteome</keyword>
<accession>A0A4R5DRQ1</accession>
<dbReference type="RefSeq" id="WP_131892202.1">
    <property type="nucleotide sequence ID" value="NZ_SMKZ01000005.1"/>
</dbReference>
<dbReference type="PANTHER" id="PTHR43400:SF7">
    <property type="entry name" value="FAD-DEPENDENT OXIDOREDUCTASE 2 FAD BINDING DOMAIN-CONTAINING PROTEIN"/>
    <property type="match status" value="1"/>
</dbReference>
<organism evidence="6 7">
    <name type="scientific">Jiangella asiatica</name>
    <dbReference type="NCBI Taxonomy" id="2530372"/>
    <lineage>
        <taxon>Bacteria</taxon>
        <taxon>Bacillati</taxon>
        <taxon>Actinomycetota</taxon>
        <taxon>Actinomycetes</taxon>
        <taxon>Jiangellales</taxon>
        <taxon>Jiangellaceae</taxon>
        <taxon>Jiangella</taxon>
    </lineage>
</organism>
<evidence type="ECO:0000259" key="5">
    <source>
        <dbReference type="Pfam" id="PF00890"/>
    </source>
</evidence>
<dbReference type="PANTHER" id="PTHR43400">
    <property type="entry name" value="FUMARATE REDUCTASE"/>
    <property type="match status" value="1"/>
</dbReference>
<evidence type="ECO:0000256" key="1">
    <source>
        <dbReference type="ARBA" id="ARBA00001974"/>
    </source>
</evidence>
<keyword evidence="3" id="KW-0274">FAD</keyword>
<proteinExistence type="predicted"/>
<dbReference type="Gene3D" id="3.90.700.10">
    <property type="entry name" value="Succinate dehydrogenase/fumarate reductase flavoprotein, catalytic domain"/>
    <property type="match status" value="1"/>
</dbReference>